<evidence type="ECO:0000313" key="1">
    <source>
        <dbReference type="EMBL" id="KAK7077722.1"/>
    </source>
</evidence>
<dbReference type="AlphaFoldDB" id="A0AAN9ABG7"/>
<keyword evidence="2" id="KW-1185">Reference proteome</keyword>
<gene>
    <name evidence="1" type="ORF">SK128_023637</name>
</gene>
<feature type="non-terminal residue" evidence="1">
    <location>
        <position position="1"/>
    </location>
</feature>
<comment type="caution">
    <text evidence="1">The sequence shown here is derived from an EMBL/GenBank/DDBJ whole genome shotgun (WGS) entry which is preliminary data.</text>
</comment>
<dbReference type="EMBL" id="JAXCGZ010008363">
    <property type="protein sequence ID" value="KAK7077722.1"/>
    <property type="molecule type" value="Genomic_DNA"/>
</dbReference>
<proteinExistence type="predicted"/>
<organism evidence="1 2">
    <name type="scientific">Halocaridina rubra</name>
    <name type="common">Hawaiian red shrimp</name>
    <dbReference type="NCBI Taxonomy" id="373956"/>
    <lineage>
        <taxon>Eukaryota</taxon>
        <taxon>Metazoa</taxon>
        <taxon>Ecdysozoa</taxon>
        <taxon>Arthropoda</taxon>
        <taxon>Crustacea</taxon>
        <taxon>Multicrustacea</taxon>
        <taxon>Malacostraca</taxon>
        <taxon>Eumalacostraca</taxon>
        <taxon>Eucarida</taxon>
        <taxon>Decapoda</taxon>
        <taxon>Pleocyemata</taxon>
        <taxon>Caridea</taxon>
        <taxon>Atyoidea</taxon>
        <taxon>Atyidae</taxon>
        <taxon>Halocaridina</taxon>
    </lineage>
</organism>
<protein>
    <submittedName>
        <fullName evidence="1">Uncharacterized protein</fullName>
    </submittedName>
</protein>
<reference evidence="1 2" key="1">
    <citation type="submission" date="2023-11" db="EMBL/GenBank/DDBJ databases">
        <title>Halocaridina rubra genome assembly.</title>
        <authorList>
            <person name="Smith C."/>
        </authorList>
    </citation>
    <scope>NUCLEOTIDE SEQUENCE [LARGE SCALE GENOMIC DNA]</scope>
    <source>
        <strain evidence="1">EP-1</strain>
        <tissue evidence="1">Whole</tissue>
    </source>
</reference>
<accession>A0AAN9ABG7</accession>
<evidence type="ECO:0000313" key="2">
    <source>
        <dbReference type="Proteomes" id="UP001381693"/>
    </source>
</evidence>
<sequence>KECRELYQTEAERVKRRNNIIIFGLDESENPNSEICVQHDSAKVNDILSDELGLSHVNFDKVIRLTPRVSKLANINNPRPTKVILSSADYRGEILRKAKALKIPRNPQYKVVIAPDMCKADKEEYDRLVEELCKKQNDSRNKNENCSWATRHKKIARIPKSGYAGGSANPLTEL</sequence>
<name>A0AAN9ABG7_HALRR</name>
<dbReference type="Proteomes" id="UP001381693">
    <property type="component" value="Unassembled WGS sequence"/>
</dbReference>